<evidence type="ECO:0000313" key="8">
    <source>
        <dbReference type="EMBL" id="CAG9808700.1"/>
    </source>
</evidence>
<proteinExistence type="predicted"/>
<feature type="compositionally biased region" description="Basic residues" evidence="6">
    <location>
        <begin position="237"/>
        <end position="249"/>
    </location>
</feature>
<feature type="region of interest" description="Disordered" evidence="6">
    <location>
        <begin position="45"/>
        <end position="91"/>
    </location>
</feature>
<dbReference type="Pfam" id="PF00505">
    <property type="entry name" value="HMG_box"/>
    <property type="match status" value="1"/>
</dbReference>
<protein>
    <recommendedName>
        <fullName evidence="7">HMG box domain-containing protein</fullName>
    </recommendedName>
</protein>
<keyword evidence="2 5" id="KW-0238">DNA-binding</keyword>
<feature type="compositionally biased region" description="Polar residues" evidence="6">
    <location>
        <begin position="487"/>
        <end position="501"/>
    </location>
</feature>
<keyword evidence="4 5" id="KW-0539">Nucleus</keyword>
<evidence type="ECO:0000256" key="4">
    <source>
        <dbReference type="ARBA" id="ARBA00023242"/>
    </source>
</evidence>
<feature type="compositionally biased region" description="Low complexity" evidence="6">
    <location>
        <begin position="514"/>
        <end position="561"/>
    </location>
</feature>
<feature type="compositionally biased region" description="Basic residues" evidence="6">
    <location>
        <begin position="504"/>
        <end position="513"/>
    </location>
</feature>
<feature type="compositionally biased region" description="Low complexity" evidence="6">
    <location>
        <begin position="81"/>
        <end position="91"/>
    </location>
</feature>
<feature type="DNA-binding region" description="HMG box" evidence="5">
    <location>
        <begin position="170"/>
        <end position="238"/>
    </location>
</feature>
<dbReference type="OrthoDB" id="6247875at2759"/>
<feature type="region of interest" description="Disordered" evidence="6">
    <location>
        <begin position="573"/>
        <end position="619"/>
    </location>
</feature>
<evidence type="ECO:0000256" key="2">
    <source>
        <dbReference type="ARBA" id="ARBA00023125"/>
    </source>
</evidence>
<dbReference type="PANTHER" id="PTHR10270">
    <property type="entry name" value="SOX TRANSCRIPTION FACTOR"/>
    <property type="match status" value="1"/>
</dbReference>
<dbReference type="Proteomes" id="UP001153620">
    <property type="component" value="Chromosome 3"/>
</dbReference>
<keyword evidence="1" id="KW-0805">Transcription regulation</keyword>
<accession>A0A9N9S035</accession>
<dbReference type="InterPro" id="IPR036910">
    <property type="entry name" value="HMG_box_dom_sf"/>
</dbReference>
<name>A0A9N9S035_9DIPT</name>
<evidence type="ECO:0000259" key="7">
    <source>
        <dbReference type="PROSITE" id="PS50118"/>
    </source>
</evidence>
<gene>
    <name evidence="8" type="ORF">CHIRRI_LOCUS11536</name>
</gene>
<reference evidence="8" key="2">
    <citation type="submission" date="2022-10" db="EMBL/GenBank/DDBJ databases">
        <authorList>
            <consortium name="ENA_rothamsted_submissions"/>
            <consortium name="culmorum"/>
            <person name="King R."/>
        </authorList>
    </citation>
    <scope>NUCLEOTIDE SEQUENCE</scope>
</reference>
<dbReference type="FunFam" id="1.10.30.10:FF:000008">
    <property type="entry name" value="transcription factor SOX-7"/>
    <property type="match status" value="1"/>
</dbReference>
<feature type="domain" description="HMG box" evidence="7">
    <location>
        <begin position="170"/>
        <end position="238"/>
    </location>
</feature>
<dbReference type="GO" id="GO:0030154">
    <property type="term" value="P:cell differentiation"/>
    <property type="evidence" value="ECO:0007669"/>
    <property type="project" value="TreeGrafter"/>
</dbReference>
<dbReference type="EMBL" id="OU895879">
    <property type="protein sequence ID" value="CAG9808700.1"/>
    <property type="molecule type" value="Genomic_DNA"/>
</dbReference>
<dbReference type="GO" id="GO:0000978">
    <property type="term" value="F:RNA polymerase II cis-regulatory region sequence-specific DNA binding"/>
    <property type="evidence" value="ECO:0007669"/>
    <property type="project" value="TreeGrafter"/>
</dbReference>
<feature type="region of interest" description="Disordered" evidence="6">
    <location>
        <begin position="483"/>
        <end position="561"/>
    </location>
</feature>
<evidence type="ECO:0000256" key="3">
    <source>
        <dbReference type="ARBA" id="ARBA00023163"/>
    </source>
</evidence>
<dbReference type="CDD" id="cd22032">
    <property type="entry name" value="HMG-box_SoxF"/>
    <property type="match status" value="1"/>
</dbReference>
<feature type="region of interest" description="Disordered" evidence="6">
    <location>
        <begin position="321"/>
        <end position="346"/>
    </location>
</feature>
<organism evidence="8 9">
    <name type="scientific">Chironomus riparius</name>
    <dbReference type="NCBI Taxonomy" id="315576"/>
    <lineage>
        <taxon>Eukaryota</taxon>
        <taxon>Metazoa</taxon>
        <taxon>Ecdysozoa</taxon>
        <taxon>Arthropoda</taxon>
        <taxon>Hexapoda</taxon>
        <taxon>Insecta</taxon>
        <taxon>Pterygota</taxon>
        <taxon>Neoptera</taxon>
        <taxon>Endopterygota</taxon>
        <taxon>Diptera</taxon>
        <taxon>Nematocera</taxon>
        <taxon>Chironomoidea</taxon>
        <taxon>Chironomidae</taxon>
        <taxon>Chironominae</taxon>
        <taxon>Chironomus</taxon>
    </lineage>
</organism>
<dbReference type="PROSITE" id="PS50118">
    <property type="entry name" value="HMG_BOX_2"/>
    <property type="match status" value="1"/>
</dbReference>
<dbReference type="Gene3D" id="1.10.30.10">
    <property type="entry name" value="High mobility group box domain"/>
    <property type="match status" value="1"/>
</dbReference>
<feature type="compositionally biased region" description="Low complexity" evidence="6">
    <location>
        <begin position="255"/>
        <end position="277"/>
    </location>
</feature>
<dbReference type="InterPro" id="IPR009071">
    <property type="entry name" value="HMG_box_dom"/>
</dbReference>
<dbReference type="AlphaFoldDB" id="A0A9N9S035"/>
<dbReference type="PANTHER" id="PTHR10270:SF317">
    <property type="entry name" value="TRANSCRIPTION FACTOR SOX-15-RELATED"/>
    <property type="match status" value="1"/>
</dbReference>
<keyword evidence="3" id="KW-0804">Transcription</keyword>
<dbReference type="GO" id="GO:0001228">
    <property type="term" value="F:DNA-binding transcription activator activity, RNA polymerase II-specific"/>
    <property type="evidence" value="ECO:0007669"/>
    <property type="project" value="TreeGrafter"/>
</dbReference>
<keyword evidence="9" id="KW-1185">Reference proteome</keyword>
<evidence type="ECO:0000256" key="1">
    <source>
        <dbReference type="ARBA" id="ARBA00023015"/>
    </source>
</evidence>
<feature type="compositionally biased region" description="Low complexity" evidence="6">
    <location>
        <begin position="45"/>
        <end position="73"/>
    </location>
</feature>
<dbReference type="InterPro" id="IPR050140">
    <property type="entry name" value="SRY-related_HMG-box_TF-like"/>
</dbReference>
<feature type="region of interest" description="Disordered" evidence="6">
    <location>
        <begin position="231"/>
        <end position="306"/>
    </location>
</feature>
<reference evidence="8" key="1">
    <citation type="submission" date="2022-01" db="EMBL/GenBank/DDBJ databases">
        <authorList>
            <person name="King R."/>
        </authorList>
    </citation>
    <scope>NUCLEOTIDE SEQUENCE</scope>
</reference>
<dbReference type="SUPFAM" id="SSF47095">
    <property type="entry name" value="HMG-box"/>
    <property type="match status" value="1"/>
</dbReference>
<feature type="compositionally biased region" description="Low complexity" evidence="6">
    <location>
        <begin position="599"/>
        <end position="616"/>
    </location>
</feature>
<evidence type="ECO:0000256" key="6">
    <source>
        <dbReference type="SAM" id="MobiDB-lite"/>
    </source>
</evidence>
<evidence type="ECO:0000256" key="5">
    <source>
        <dbReference type="PROSITE-ProRule" id="PRU00267"/>
    </source>
</evidence>
<dbReference type="SMART" id="SM00398">
    <property type="entry name" value="HMG"/>
    <property type="match status" value="1"/>
</dbReference>
<sequence>MKLGSMEVNYYLENPVMDIETEPANYAYSTPQSYYRSYDEYIPIGGSPIHSSPSSQNHHTQSPQQQSHQTPTSVNNTIIQSPHSPSLLTSSSPSINQYGYSIASHQDVVLSSSENQQWNCGNVGGLNGSSNISPYQTEFCASNYSIMQRQQYGAKIGPGASMKSIKEARIRRPMNAFMVWAKVERKKLADENPDLHNADLSKMLGKKWRSLTPQDRRPFVEEAERLRVIHMTEHPNYKYRPRRRKHTKPRAGPQSNNSSGNNTSNANNNSNSNASSGVQLSSNGTPSSTPSTHNQSSSSEIQYDRGMSPYSYNGMYYNDGSTITSPVPSSPSPSPPNSHNKKMNSGFKMENVPTPEMSPMEMNESIHSTSSKIDYEQALPASTTASFNNSNKNRYSYDNGGYESHYGTSNDRLYDEQMSNHHQHLQHQQQQHLIDKSKSQAYSMPLASTPSTTIAAMGNGMYVMCSNRGVLDQGHVVTGTYFPPLPTSQDHQNLGTNSILTSSSHHHQHHHPQHYSQNSSNQNISGNNNKINDSNNNKHGSENNNNNNNNNNSNSNKSNKMNEMNIKNESKSFKAYKDNKVGGQKSNNIDDIDDKLIKNDTNNNNHPDNKNNSSGNKMSDMTRLVLSSPTSAAAALSPYHHQSYLSQYKNHINYSDQQTAALQQQQQHQMQEEMAEANKYNNFAIAAAAEYDPYQNNPIYYHPTTHFAHPTGSAVASPTTFYVTNPEYYHQSYSMGTTGVTNTISAGATTATLVQPMVTKIDAVIGATLHHPGQNLIATDPYSTPEQLKDDDFSNILAGVRKTCYSN</sequence>
<feature type="compositionally biased region" description="Low complexity" evidence="6">
    <location>
        <begin position="285"/>
        <end position="299"/>
    </location>
</feature>
<dbReference type="GO" id="GO:0005634">
    <property type="term" value="C:nucleus"/>
    <property type="evidence" value="ECO:0007669"/>
    <property type="project" value="UniProtKB-UniRule"/>
</dbReference>
<evidence type="ECO:0000313" key="9">
    <source>
        <dbReference type="Proteomes" id="UP001153620"/>
    </source>
</evidence>